<gene>
    <name evidence="2" type="ORF">LY79DRAFT_405281</name>
</gene>
<comment type="caution">
    <text evidence="2">The sequence shown here is derived from an EMBL/GenBank/DDBJ whole genome shotgun (WGS) entry which is preliminary data.</text>
</comment>
<keyword evidence="1" id="KW-0732">Signal</keyword>
<feature type="chain" id="PRO_5042176895" description="Secreted protein" evidence="1">
    <location>
        <begin position="18"/>
        <end position="187"/>
    </location>
</feature>
<keyword evidence="3" id="KW-1185">Reference proteome</keyword>
<reference evidence="2" key="1">
    <citation type="submission" date="2021-06" db="EMBL/GenBank/DDBJ databases">
        <title>Comparative genomics, transcriptomics and evolutionary studies reveal genomic signatures of adaptation to plant cell wall in hemibiotrophic fungi.</title>
        <authorList>
            <consortium name="DOE Joint Genome Institute"/>
            <person name="Baroncelli R."/>
            <person name="Diaz J.F."/>
            <person name="Benocci T."/>
            <person name="Peng M."/>
            <person name="Battaglia E."/>
            <person name="Haridas S."/>
            <person name="Andreopoulos W."/>
            <person name="Labutti K."/>
            <person name="Pangilinan J."/>
            <person name="Floch G.L."/>
            <person name="Makela M.R."/>
            <person name="Henrissat B."/>
            <person name="Grigoriev I.V."/>
            <person name="Crouch J.A."/>
            <person name="De Vries R.P."/>
            <person name="Sukno S.A."/>
            <person name="Thon M.R."/>
        </authorList>
    </citation>
    <scope>NUCLEOTIDE SEQUENCE</scope>
    <source>
        <strain evidence="2">CBS 125086</strain>
    </source>
</reference>
<evidence type="ECO:0008006" key="4">
    <source>
        <dbReference type="Google" id="ProtNLM"/>
    </source>
</evidence>
<evidence type="ECO:0000313" key="2">
    <source>
        <dbReference type="EMBL" id="KAK1597109.1"/>
    </source>
</evidence>
<organism evidence="2 3">
    <name type="scientific">Colletotrichum navitas</name>
    <dbReference type="NCBI Taxonomy" id="681940"/>
    <lineage>
        <taxon>Eukaryota</taxon>
        <taxon>Fungi</taxon>
        <taxon>Dikarya</taxon>
        <taxon>Ascomycota</taxon>
        <taxon>Pezizomycotina</taxon>
        <taxon>Sordariomycetes</taxon>
        <taxon>Hypocreomycetidae</taxon>
        <taxon>Glomerellales</taxon>
        <taxon>Glomerellaceae</taxon>
        <taxon>Colletotrichum</taxon>
        <taxon>Colletotrichum graminicola species complex</taxon>
    </lineage>
</organism>
<dbReference type="AlphaFoldDB" id="A0AAD8V8N9"/>
<accession>A0AAD8V8N9</accession>
<dbReference type="GeneID" id="85437290"/>
<evidence type="ECO:0000313" key="3">
    <source>
        <dbReference type="Proteomes" id="UP001230504"/>
    </source>
</evidence>
<dbReference type="Proteomes" id="UP001230504">
    <property type="component" value="Unassembled WGS sequence"/>
</dbReference>
<evidence type="ECO:0000256" key="1">
    <source>
        <dbReference type="SAM" id="SignalP"/>
    </source>
</evidence>
<feature type="signal peptide" evidence="1">
    <location>
        <begin position="1"/>
        <end position="17"/>
    </location>
</feature>
<dbReference type="EMBL" id="JAHLJV010000009">
    <property type="protein sequence ID" value="KAK1597109.1"/>
    <property type="molecule type" value="Genomic_DNA"/>
</dbReference>
<name>A0AAD8V8N9_9PEZI</name>
<proteinExistence type="predicted"/>
<dbReference type="RefSeq" id="XP_060417923.1">
    <property type="nucleotide sequence ID" value="XM_060553050.1"/>
</dbReference>
<sequence>MPVTLFALLGVYQSSTMFGTAPSVHSCSETPEITALVTATDIGRSTPIIACRAPRSSTKPPISALLITMPISEPQTRPISVQARRSYPVALAPETHRMMYVPQRERRSKSDTYCVLSTGARVFRLHTFTRYCYVGGALMLQARTSQRESPTIPTCKSLGSEAWPPAFVVRQRITHVGFCGPPETISC</sequence>
<protein>
    <recommendedName>
        <fullName evidence="4">Secreted protein</fullName>
    </recommendedName>
</protein>